<keyword evidence="3" id="KW-1185">Reference proteome</keyword>
<dbReference type="Gene3D" id="3.80.10.10">
    <property type="entry name" value="Ribonuclease Inhibitor"/>
    <property type="match status" value="1"/>
</dbReference>
<dbReference type="Proteomes" id="UP000245207">
    <property type="component" value="Unassembled WGS sequence"/>
</dbReference>
<dbReference type="GO" id="GO:0031146">
    <property type="term" value="P:SCF-dependent proteasomal ubiquitin-dependent protein catabolic process"/>
    <property type="evidence" value="ECO:0007669"/>
    <property type="project" value="TreeGrafter"/>
</dbReference>
<dbReference type="EMBL" id="PKPP01000728">
    <property type="protein sequence ID" value="PWA89354.1"/>
    <property type="molecule type" value="Genomic_DNA"/>
</dbReference>
<dbReference type="InterPro" id="IPR006553">
    <property type="entry name" value="Leu-rich_rpt_Cys-con_subtyp"/>
</dbReference>
<gene>
    <name evidence="2" type="ORF">CTI12_AA112120</name>
</gene>
<accession>A0A2U1PUB9</accession>
<evidence type="ECO:0000313" key="2">
    <source>
        <dbReference type="EMBL" id="PWA89354.1"/>
    </source>
</evidence>
<comment type="caution">
    <text evidence="2">The sequence shown here is derived from an EMBL/GenBank/DDBJ whole genome shotgun (WGS) entry which is preliminary data.</text>
</comment>
<dbReference type="SUPFAM" id="SSF52047">
    <property type="entry name" value="RNI-like"/>
    <property type="match status" value="1"/>
</dbReference>
<organism evidence="2 3">
    <name type="scientific">Artemisia annua</name>
    <name type="common">Sweet wormwood</name>
    <dbReference type="NCBI Taxonomy" id="35608"/>
    <lineage>
        <taxon>Eukaryota</taxon>
        <taxon>Viridiplantae</taxon>
        <taxon>Streptophyta</taxon>
        <taxon>Embryophyta</taxon>
        <taxon>Tracheophyta</taxon>
        <taxon>Spermatophyta</taxon>
        <taxon>Magnoliopsida</taxon>
        <taxon>eudicotyledons</taxon>
        <taxon>Gunneridae</taxon>
        <taxon>Pentapetalae</taxon>
        <taxon>asterids</taxon>
        <taxon>campanulids</taxon>
        <taxon>Asterales</taxon>
        <taxon>Asteraceae</taxon>
        <taxon>Asteroideae</taxon>
        <taxon>Anthemideae</taxon>
        <taxon>Artemisiinae</taxon>
        <taxon>Artemisia</taxon>
    </lineage>
</organism>
<dbReference type="SMART" id="SM00367">
    <property type="entry name" value="LRR_CC"/>
    <property type="match status" value="4"/>
</dbReference>
<dbReference type="InterPro" id="IPR057207">
    <property type="entry name" value="FBXL15_LRR"/>
</dbReference>
<protein>
    <submittedName>
        <fullName evidence="2">Leucine-rich repeat, cysteine-containing subtype</fullName>
    </submittedName>
</protein>
<dbReference type="Pfam" id="PF25372">
    <property type="entry name" value="DUF7885"/>
    <property type="match status" value="1"/>
</dbReference>
<dbReference type="InterPro" id="IPR032675">
    <property type="entry name" value="LRR_dom_sf"/>
</dbReference>
<dbReference type="PANTHER" id="PTHR13318:SF190">
    <property type="entry name" value="PARTNER OF PAIRED, ISOFORM B"/>
    <property type="match status" value="1"/>
</dbReference>
<evidence type="ECO:0000259" key="1">
    <source>
        <dbReference type="Pfam" id="PF25372"/>
    </source>
</evidence>
<dbReference type="OrthoDB" id="1732239at2759"/>
<sequence length="258" mass="28780">MERLGEDELGYIFDKIPNPNDRKSFSKVCKEFLKIACSRLQRLHISSTELLNYILPESPNLRGFICSKELSNIHMKLLAQSCPKLTYINLRLEQNLGREADPDFSDDALCALANACTNLSKLILNKRLHFGDVGVSSLVRLSKNLQHLDLSGCVSVTDESLKAIGESNCLTYLFLRGCLITDLGLEHLANGDVKNCLKVLYLRARDGISDIGIVHLKQIVRLRFLVVENCRGYITSSGIESLESRSPSPIKCILNLDG</sequence>
<dbReference type="STRING" id="35608.A0A2U1PUB9"/>
<proteinExistence type="predicted"/>
<dbReference type="PANTHER" id="PTHR13318">
    <property type="entry name" value="PARTNER OF PAIRED, ISOFORM B-RELATED"/>
    <property type="match status" value="1"/>
</dbReference>
<reference evidence="2 3" key="1">
    <citation type="journal article" date="2018" name="Mol. Plant">
        <title>The genome of Artemisia annua provides insight into the evolution of Asteraceae family and artemisinin biosynthesis.</title>
        <authorList>
            <person name="Shen Q."/>
            <person name="Zhang L."/>
            <person name="Liao Z."/>
            <person name="Wang S."/>
            <person name="Yan T."/>
            <person name="Shi P."/>
            <person name="Liu M."/>
            <person name="Fu X."/>
            <person name="Pan Q."/>
            <person name="Wang Y."/>
            <person name="Lv Z."/>
            <person name="Lu X."/>
            <person name="Zhang F."/>
            <person name="Jiang W."/>
            <person name="Ma Y."/>
            <person name="Chen M."/>
            <person name="Hao X."/>
            <person name="Li L."/>
            <person name="Tang Y."/>
            <person name="Lv G."/>
            <person name="Zhou Y."/>
            <person name="Sun X."/>
            <person name="Brodelius P.E."/>
            <person name="Rose J.K.C."/>
            <person name="Tang K."/>
        </authorList>
    </citation>
    <scope>NUCLEOTIDE SEQUENCE [LARGE SCALE GENOMIC DNA]</scope>
    <source>
        <strain evidence="3">cv. Huhao1</strain>
        <tissue evidence="2">Leaf</tissue>
    </source>
</reference>
<name>A0A2U1PUB9_ARTAN</name>
<evidence type="ECO:0000313" key="3">
    <source>
        <dbReference type="Proteomes" id="UP000245207"/>
    </source>
</evidence>
<dbReference type="GO" id="GO:0019005">
    <property type="term" value="C:SCF ubiquitin ligase complex"/>
    <property type="evidence" value="ECO:0007669"/>
    <property type="project" value="TreeGrafter"/>
</dbReference>
<dbReference type="AlphaFoldDB" id="A0A2U1PUB9"/>
<feature type="domain" description="F-box/LRR-repeat protein 15-like leucin rich repeat" evidence="1">
    <location>
        <begin position="70"/>
        <end position="246"/>
    </location>
</feature>